<dbReference type="Proteomes" id="UP000039865">
    <property type="component" value="Unassembled WGS sequence"/>
</dbReference>
<dbReference type="EMBL" id="CCKQ01004999">
    <property type="protein sequence ID" value="CDW76146.1"/>
    <property type="molecule type" value="Genomic_DNA"/>
</dbReference>
<dbReference type="InParanoid" id="A0A078A1L0"/>
<reference evidence="2 3" key="1">
    <citation type="submission" date="2014-06" db="EMBL/GenBank/DDBJ databases">
        <authorList>
            <person name="Swart Estienne"/>
        </authorList>
    </citation>
    <scope>NUCLEOTIDE SEQUENCE [LARGE SCALE GENOMIC DNA]</scope>
    <source>
        <strain evidence="2 3">130c</strain>
    </source>
</reference>
<evidence type="ECO:0000256" key="1">
    <source>
        <dbReference type="SAM" id="MobiDB-lite"/>
    </source>
</evidence>
<name>A0A078A1L0_STYLE</name>
<feature type="compositionally biased region" description="Polar residues" evidence="1">
    <location>
        <begin position="783"/>
        <end position="793"/>
    </location>
</feature>
<proteinExistence type="predicted"/>
<feature type="compositionally biased region" description="Polar residues" evidence="1">
    <location>
        <begin position="318"/>
        <end position="327"/>
    </location>
</feature>
<accession>A0A078A1L0</accession>
<evidence type="ECO:0000313" key="3">
    <source>
        <dbReference type="Proteomes" id="UP000039865"/>
    </source>
</evidence>
<feature type="region of interest" description="Disordered" evidence="1">
    <location>
        <begin position="308"/>
        <end position="327"/>
    </location>
</feature>
<organism evidence="2 3">
    <name type="scientific">Stylonychia lemnae</name>
    <name type="common">Ciliate</name>
    <dbReference type="NCBI Taxonomy" id="5949"/>
    <lineage>
        <taxon>Eukaryota</taxon>
        <taxon>Sar</taxon>
        <taxon>Alveolata</taxon>
        <taxon>Ciliophora</taxon>
        <taxon>Intramacronucleata</taxon>
        <taxon>Spirotrichea</taxon>
        <taxon>Stichotrichia</taxon>
        <taxon>Sporadotrichida</taxon>
        <taxon>Oxytrichidae</taxon>
        <taxon>Stylonychinae</taxon>
        <taxon>Stylonychia</taxon>
    </lineage>
</organism>
<keyword evidence="3" id="KW-1185">Reference proteome</keyword>
<feature type="region of interest" description="Disordered" evidence="1">
    <location>
        <begin position="656"/>
        <end position="677"/>
    </location>
</feature>
<protein>
    <submittedName>
        <fullName evidence="2">Uncharacterized protein</fullName>
    </submittedName>
</protein>
<feature type="region of interest" description="Disordered" evidence="1">
    <location>
        <begin position="772"/>
        <end position="793"/>
    </location>
</feature>
<sequence length="793" mass="91748">MGQCYTTCCQTQDKNGNNSSKTCQPYKGMPKKYNRNQTRTIDMVKGSTFAFTNAKDVTAAASLLLGSDAPPQTEFQAHFDTVISGYYPHFNQSTIKMPQSILEGSDQAYKVSTIMLDSANLSQIKRARLSKKGQEECTERNNFDMIEEIKKRNNKYFIKDYGKNDYSQFFFNESGRPPKITLLHQQREFIEDLALSNQEKIAKIQTRLNYLTNPQQSLIIGNQEKNIDFGVDLSQYEKLVIEVKYASFEQPLGRKQKPIVIIGQPIICIPEQIQNIQNGAKIYNNILPIDQSYYSEIQGGRKTTYAQQMAKPRHMKRNSQAPENTQTKEILKSQKPGNQQQDNNKSIVKKSAILKNFLQSLNPIEYLNENNNKDVTLQYDQNSQINKLLLSSTNKKHNKLNDSQLCKQDSKVSILEESKFKQSKDEYLFETKATFLEEQKKKSLFEGKKRKKAESEKMIVPLSEAFILYYDKNLSSRDNKAFSIQLQINTNDKNGILNVGKKQNFLLYQFSNGQIYEKEIILGSSNDSYLISSQESIGKSSSNQCKLSIRVQYIKDEQEKLVEALDQLCLRQNQLGQHLQKVDELMQEAIDRQAKRIHRNQQHMQPHQKSQYLNYIDSAQNKPYQSPMNQLEKQGFEYSTAAKPMLKLQQMNYDTPQSKLQTTTTHKRTRRGTRNMSPSTYQKSLLAFEEQSSKVGSSYHVIGEEESSEYHNSQRAKYYHGQIKFLPNQNPQNSRESKTLEDDIVNTYSCQQYLDNDDDTLRQVHMSRLDQISDRVDTFPDQEYNTESRQTEE</sequence>
<evidence type="ECO:0000313" key="2">
    <source>
        <dbReference type="EMBL" id="CDW76146.1"/>
    </source>
</evidence>
<gene>
    <name evidence="2" type="primary">Contig18695.g19857</name>
    <name evidence="2" type="ORF">STYLEM_5144</name>
</gene>
<dbReference type="AlphaFoldDB" id="A0A078A1L0"/>